<accession>A0A7W3QPU2</accession>
<reference evidence="2 3" key="1">
    <citation type="submission" date="2020-08" db="EMBL/GenBank/DDBJ databases">
        <title>Genomic Encyclopedia of Type Strains, Phase IV (KMG-IV): sequencing the most valuable type-strain genomes for metagenomic binning, comparative biology and taxonomic classification.</title>
        <authorList>
            <person name="Goeker M."/>
        </authorList>
    </citation>
    <scope>NUCLEOTIDE SEQUENCE [LARGE SCALE GENOMIC DNA]</scope>
    <source>
        <strain evidence="2 3">DSM 44197</strain>
    </source>
</reference>
<dbReference type="AlphaFoldDB" id="A0A7W3QPU2"/>
<gene>
    <name evidence="2" type="ORF">HNR61_006687</name>
</gene>
<comment type="caution">
    <text evidence="2">The sequence shown here is derived from an EMBL/GenBank/DDBJ whole genome shotgun (WGS) entry which is preliminary data.</text>
</comment>
<keyword evidence="3" id="KW-1185">Reference proteome</keyword>
<organism evidence="2 3">
    <name type="scientific">Actinomadura namibiensis</name>
    <dbReference type="NCBI Taxonomy" id="182080"/>
    <lineage>
        <taxon>Bacteria</taxon>
        <taxon>Bacillati</taxon>
        <taxon>Actinomycetota</taxon>
        <taxon>Actinomycetes</taxon>
        <taxon>Streptosporangiales</taxon>
        <taxon>Thermomonosporaceae</taxon>
        <taxon>Actinomadura</taxon>
    </lineage>
</organism>
<sequence length="117" mass="13123">MAEALRGRAGQREPAVYGGAPVRSRPWTPWPRLDAETERTALAALRSGSWAIREMHTGRELYERSFARAFADGCGSSTRTPLSWTDGFLRTSHTHHRCRQLVAHVRVPSPLAVPCHY</sequence>
<dbReference type="Gene3D" id="3.40.640.10">
    <property type="entry name" value="Type I PLP-dependent aspartate aminotransferase-like (Major domain)"/>
    <property type="match status" value="1"/>
</dbReference>
<name>A0A7W3QPU2_ACTNM</name>
<feature type="region of interest" description="Disordered" evidence="1">
    <location>
        <begin position="1"/>
        <end position="21"/>
    </location>
</feature>
<evidence type="ECO:0000256" key="1">
    <source>
        <dbReference type="SAM" id="MobiDB-lite"/>
    </source>
</evidence>
<dbReference type="InterPro" id="IPR015421">
    <property type="entry name" value="PyrdxlP-dep_Trfase_major"/>
</dbReference>
<dbReference type="Proteomes" id="UP000572680">
    <property type="component" value="Unassembled WGS sequence"/>
</dbReference>
<evidence type="ECO:0000313" key="2">
    <source>
        <dbReference type="EMBL" id="MBA8955030.1"/>
    </source>
</evidence>
<proteinExistence type="predicted"/>
<dbReference type="EMBL" id="JACJIA010000010">
    <property type="protein sequence ID" value="MBA8955030.1"/>
    <property type="molecule type" value="Genomic_DNA"/>
</dbReference>
<protein>
    <submittedName>
        <fullName evidence="2">Uncharacterized protein</fullName>
    </submittedName>
</protein>
<evidence type="ECO:0000313" key="3">
    <source>
        <dbReference type="Proteomes" id="UP000572680"/>
    </source>
</evidence>